<dbReference type="InterPro" id="IPR016181">
    <property type="entry name" value="Acyl_CoA_acyltransferase"/>
</dbReference>
<comment type="caution">
    <text evidence="2">The sequence shown here is derived from an EMBL/GenBank/DDBJ whole genome shotgun (WGS) entry which is preliminary data.</text>
</comment>
<proteinExistence type="predicted"/>
<dbReference type="GO" id="GO:0016747">
    <property type="term" value="F:acyltransferase activity, transferring groups other than amino-acyl groups"/>
    <property type="evidence" value="ECO:0007669"/>
    <property type="project" value="InterPro"/>
</dbReference>
<dbReference type="SUPFAM" id="SSF55729">
    <property type="entry name" value="Acyl-CoA N-acyltransferases (Nat)"/>
    <property type="match status" value="1"/>
</dbReference>
<keyword evidence="3" id="KW-1185">Reference proteome</keyword>
<protein>
    <submittedName>
        <fullName evidence="2">N-acetyltransferase</fullName>
    </submittedName>
</protein>
<gene>
    <name evidence="2" type="primary">wecD_2</name>
    <name evidence="2" type="ORF">Selli1_25730</name>
</gene>
<evidence type="ECO:0000313" key="2">
    <source>
        <dbReference type="EMBL" id="GLG05399.1"/>
    </source>
</evidence>
<dbReference type="AlphaFoldDB" id="A0A9W6C8K7"/>
<dbReference type="PROSITE" id="PS51186">
    <property type="entry name" value="GNAT"/>
    <property type="match status" value="1"/>
</dbReference>
<dbReference type="Gene3D" id="3.40.630.30">
    <property type="match status" value="1"/>
</dbReference>
<dbReference type="CDD" id="cd04301">
    <property type="entry name" value="NAT_SF"/>
    <property type="match status" value="1"/>
</dbReference>
<dbReference type="EMBL" id="BSBO01000028">
    <property type="protein sequence ID" value="GLG05399.1"/>
    <property type="molecule type" value="Genomic_DNA"/>
</dbReference>
<sequence>MEMLKIRKEEKQDYKEVENLIREAFWNVYVPGCSEHYVAHELRTHEDFVPELDLIAELDGRIVANVMYTIARLTDESGEEKKVLTFGPLSVLPEYQRKGIGKQLLEASFEIAEKMGYDVIVIMGDPNNYVARGFKSCKRFSVCLEGGIFPTGMMVKELKPGVLDGRTWYYRESPAFEIDMDKIEEFDQMFEPKEKKVQPSQEAFYIISNSTLN</sequence>
<feature type="domain" description="N-acetyltransferase" evidence="1">
    <location>
        <begin position="4"/>
        <end position="159"/>
    </location>
</feature>
<dbReference type="Proteomes" id="UP001145145">
    <property type="component" value="Unassembled WGS sequence"/>
</dbReference>
<reference evidence="2 3" key="1">
    <citation type="journal article" date="2023" name="Int. J. Syst. Evol. Microbiol.">
        <title>Sellimonas catena sp. nov., isolated from human faeces.</title>
        <authorList>
            <person name="Hisatomi A."/>
            <person name="Ohkuma M."/>
            <person name="Sakamoto M."/>
        </authorList>
    </citation>
    <scope>NUCLEOTIDE SEQUENCE [LARGE SCALE GENOMIC DNA]</scope>
    <source>
        <strain evidence="2 3">12EGH17</strain>
    </source>
</reference>
<evidence type="ECO:0000313" key="3">
    <source>
        <dbReference type="Proteomes" id="UP001145145"/>
    </source>
</evidence>
<dbReference type="Pfam" id="PF00583">
    <property type="entry name" value="Acetyltransf_1"/>
    <property type="match status" value="1"/>
</dbReference>
<accession>A0A9W6C8K7</accession>
<dbReference type="InterPro" id="IPR000182">
    <property type="entry name" value="GNAT_dom"/>
</dbReference>
<organism evidence="2 3">
    <name type="scientific">Sellimonas catena</name>
    <dbReference type="NCBI Taxonomy" id="2994035"/>
    <lineage>
        <taxon>Bacteria</taxon>
        <taxon>Bacillati</taxon>
        <taxon>Bacillota</taxon>
        <taxon>Clostridia</taxon>
        <taxon>Lachnospirales</taxon>
        <taxon>Lachnospiraceae</taxon>
        <taxon>Sellimonas</taxon>
    </lineage>
</organism>
<name>A0A9W6C8K7_9FIRM</name>
<evidence type="ECO:0000259" key="1">
    <source>
        <dbReference type="PROSITE" id="PS51186"/>
    </source>
</evidence>